<evidence type="ECO:0000256" key="1">
    <source>
        <dbReference type="SAM" id="MobiDB-lite"/>
    </source>
</evidence>
<dbReference type="PANTHER" id="PTHR10424:SF68">
    <property type="entry name" value="ENDOGENOUS RETROVIRUS GROUP 3 MEMBER 1 ENV POLYPROTEIN"/>
    <property type="match status" value="1"/>
</dbReference>
<organism evidence="2 3">
    <name type="scientific">Corvus moneduloides</name>
    <name type="common">New Caledonian crow</name>
    <dbReference type="NCBI Taxonomy" id="1196302"/>
    <lineage>
        <taxon>Eukaryota</taxon>
        <taxon>Metazoa</taxon>
        <taxon>Chordata</taxon>
        <taxon>Craniata</taxon>
        <taxon>Vertebrata</taxon>
        <taxon>Euteleostomi</taxon>
        <taxon>Archelosauria</taxon>
        <taxon>Archosauria</taxon>
        <taxon>Dinosauria</taxon>
        <taxon>Saurischia</taxon>
        <taxon>Theropoda</taxon>
        <taxon>Coelurosauria</taxon>
        <taxon>Aves</taxon>
        <taxon>Neognathae</taxon>
        <taxon>Neoaves</taxon>
        <taxon>Telluraves</taxon>
        <taxon>Australaves</taxon>
        <taxon>Passeriformes</taxon>
        <taxon>Corvoidea</taxon>
        <taxon>Corvidae</taxon>
        <taxon>Corvus</taxon>
    </lineage>
</organism>
<reference evidence="3" key="1">
    <citation type="submission" date="2019-10" db="EMBL/GenBank/DDBJ databases">
        <title>Corvus moneduloides (New Caledonian crow) genome, bCorMon1, primary haplotype.</title>
        <authorList>
            <person name="Rutz C."/>
            <person name="Fungtammasan C."/>
            <person name="Mountcastle J."/>
            <person name="Formenti G."/>
            <person name="Chow W."/>
            <person name="Howe K."/>
            <person name="Steele M.P."/>
            <person name="Fernandes J."/>
            <person name="Gilbert M.T.P."/>
            <person name="Fedrigo O."/>
            <person name="Jarvis E.D."/>
            <person name="Gemmell N."/>
        </authorList>
    </citation>
    <scope>NUCLEOTIDE SEQUENCE [LARGE SCALE GENOMIC DNA]</scope>
</reference>
<accession>A0A8U7LZE8</accession>
<dbReference type="SUPFAM" id="SSF58069">
    <property type="entry name" value="Virus ectodomain"/>
    <property type="match status" value="1"/>
</dbReference>
<name>A0A8U7LZE8_CORMO</name>
<dbReference type="PANTHER" id="PTHR10424">
    <property type="entry name" value="VIRAL ENVELOPE PROTEIN"/>
    <property type="match status" value="1"/>
</dbReference>
<dbReference type="InterPro" id="IPR018154">
    <property type="entry name" value="TLV/ENV_coat_polyprotein"/>
</dbReference>
<reference evidence="2" key="3">
    <citation type="submission" date="2025-09" db="UniProtKB">
        <authorList>
            <consortium name="Ensembl"/>
        </authorList>
    </citation>
    <scope>IDENTIFICATION</scope>
</reference>
<dbReference type="AlphaFoldDB" id="A0A8U7LZE8"/>
<proteinExistence type="predicted"/>
<evidence type="ECO:0000313" key="2">
    <source>
        <dbReference type="Ensembl" id="ENSCMUP00000034248.1"/>
    </source>
</evidence>
<dbReference type="Ensembl" id="ENSCMUT00000037573.1">
    <property type="protein sequence ID" value="ENSCMUP00000034248.1"/>
    <property type="gene ID" value="ENSCMUG00000020089.1"/>
</dbReference>
<feature type="region of interest" description="Disordered" evidence="1">
    <location>
        <begin position="82"/>
        <end position="103"/>
    </location>
</feature>
<protein>
    <submittedName>
        <fullName evidence="2">Uncharacterized protein</fullName>
    </submittedName>
</protein>
<keyword evidence="3" id="KW-1185">Reference proteome</keyword>
<dbReference type="Proteomes" id="UP000694553">
    <property type="component" value="Unassembled WGS sequence"/>
</dbReference>
<reference evidence="2" key="2">
    <citation type="submission" date="2025-08" db="UniProtKB">
        <authorList>
            <consortium name="Ensembl"/>
        </authorList>
    </citation>
    <scope>IDENTIFICATION</scope>
</reference>
<sequence>MIYCIVTRTSLTLAPLYLLPYPLTLLLTSPSLNPLYLLALTFTLLLSWACSELQLAALSSAPVPTPFAINRMFQDLTSEISRLRPSRPSNPPKAPTPTTRQDNETWQLKNTVIGEECIWRKGNRFTKEVGETICRRYLVTDGQSHWWIPQEPEVFWSKEKIKNKNCILNPTEQLYQCWNHGNPYSVLPQISRYWTSASSIQSHFWEAPQDLYWICGNKAYSKLPPRWRGSCTLGDIQPNFFLLPEDVGNHLGAALYDELTRAKRHVIGGTQKWKEEEWPPERILETYGPATWAQDGSWGYRTPIYMLNCIIRLQALIEVITNQTSFAIELFNAQQIQTRATIYQNRLALDH</sequence>
<evidence type="ECO:0000313" key="3">
    <source>
        <dbReference type="Proteomes" id="UP000694553"/>
    </source>
</evidence>